<dbReference type="PANTHER" id="PTHR34071:SF2">
    <property type="entry name" value="FLAVIN-NUCLEOTIDE-BINDING PROTEIN"/>
    <property type="match status" value="1"/>
</dbReference>
<dbReference type="OrthoDB" id="116031at2"/>
<reference evidence="1 2" key="1">
    <citation type="submission" date="2018-10" db="EMBL/GenBank/DDBJ databases">
        <title>Sinomicrobium pectinilyticum sp. nov., a pectinase-producing bacterium isolated from alkaline and saline soil, and emended description of the genus Sinomicrobium.</title>
        <authorList>
            <person name="Cheng B."/>
            <person name="Li C."/>
            <person name="Lai Q."/>
            <person name="Du M."/>
            <person name="Shao Z."/>
            <person name="Xu P."/>
            <person name="Yang C."/>
        </authorList>
    </citation>
    <scope>NUCLEOTIDE SEQUENCE [LARGE SCALE GENOMIC DNA]</scope>
    <source>
        <strain evidence="1 2">5DNS001</strain>
    </source>
</reference>
<sequence>MPDYEISALNKVTRGPKRASYDQEEINGILDAGFLCHIAYTWNEKAIVIPTAYGRDGDKLYIHGSLKNRMMSCLLEAGEACVSVTHLDGLVLARSAFHHSANYRSVNIFGSVKSIEDDHEKMHALRCIINHMVPDHWEYVRQPNDKELRATLVIEIKIDSASAKIRTGDVVDEKEDLQLPVWAGIVPISETIGAPVSDPLLEGNIPVPESVKNYVQKSNLKNK</sequence>
<accession>A0A3N0E5I8</accession>
<comment type="caution">
    <text evidence="1">The sequence shown here is derived from an EMBL/GenBank/DDBJ whole genome shotgun (WGS) entry which is preliminary data.</text>
</comment>
<dbReference type="RefSeq" id="WP_123216956.1">
    <property type="nucleotide sequence ID" value="NZ_RJTM01000107.1"/>
</dbReference>
<dbReference type="EMBL" id="RJTM01000107">
    <property type="protein sequence ID" value="RNL83095.1"/>
    <property type="molecule type" value="Genomic_DNA"/>
</dbReference>
<gene>
    <name evidence="1" type="ORF">ED312_15645</name>
</gene>
<proteinExistence type="predicted"/>
<protein>
    <submittedName>
        <fullName evidence="1">Pyridoxamine 5'-phosphate oxidase family protein</fullName>
    </submittedName>
</protein>
<organism evidence="1 2">
    <name type="scientific">Sinomicrobium pectinilyticum</name>
    <dbReference type="NCBI Taxonomy" id="1084421"/>
    <lineage>
        <taxon>Bacteria</taxon>
        <taxon>Pseudomonadati</taxon>
        <taxon>Bacteroidota</taxon>
        <taxon>Flavobacteriia</taxon>
        <taxon>Flavobacteriales</taxon>
        <taxon>Flavobacteriaceae</taxon>
        <taxon>Sinomicrobium</taxon>
    </lineage>
</organism>
<evidence type="ECO:0000313" key="1">
    <source>
        <dbReference type="EMBL" id="RNL83095.1"/>
    </source>
</evidence>
<dbReference type="PANTHER" id="PTHR34071">
    <property type="entry name" value="5-NITROIMIDAZOLE ANTIBIOTICS RESISTANCE PROTEIN, NIMA-FAMILY-RELATED PROTEIN-RELATED"/>
    <property type="match status" value="1"/>
</dbReference>
<name>A0A3N0E5I8_SINP1</name>
<dbReference type="InterPro" id="IPR024747">
    <property type="entry name" value="Pyridox_Oxase-rel"/>
</dbReference>
<evidence type="ECO:0000313" key="2">
    <source>
        <dbReference type="Proteomes" id="UP000267469"/>
    </source>
</evidence>
<dbReference type="SUPFAM" id="SSF50475">
    <property type="entry name" value="FMN-binding split barrel"/>
    <property type="match status" value="1"/>
</dbReference>
<dbReference type="AlphaFoldDB" id="A0A3N0E5I8"/>
<dbReference type="InterPro" id="IPR012349">
    <property type="entry name" value="Split_barrel_FMN-bd"/>
</dbReference>
<keyword evidence="2" id="KW-1185">Reference proteome</keyword>
<dbReference type="Proteomes" id="UP000267469">
    <property type="component" value="Unassembled WGS sequence"/>
</dbReference>
<dbReference type="Pfam" id="PF12900">
    <property type="entry name" value="Pyridox_ox_2"/>
    <property type="match status" value="1"/>
</dbReference>
<dbReference type="Gene3D" id="2.30.110.10">
    <property type="entry name" value="Electron Transport, Fmn-binding Protein, Chain A"/>
    <property type="match status" value="1"/>
</dbReference>